<accession>A0A8C4QJN3</accession>
<evidence type="ECO:0000256" key="2">
    <source>
        <dbReference type="ARBA" id="ARBA00022723"/>
    </source>
</evidence>
<dbReference type="InterPro" id="IPR036236">
    <property type="entry name" value="Znf_C2H2_sf"/>
</dbReference>
<dbReference type="PROSITE" id="PS00028">
    <property type="entry name" value="ZINC_FINGER_C2H2_1"/>
    <property type="match status" value="3"/>
</dbReference>
<dbReference type="GO" id="GO:0005634">
    <property type="term" value="C:nucleus"/>
    <property type="evidence" value="ECO:0007669"/>
    <property type="project" value="UniProtKB-SubCell"/>
</dbReference>
<feature type="compositionally biased region" description="Low complexity" evidence="8">
    <location>
        <begin position="436"/>
        <end position="447"/>
    </location>
</feature>
<organism evidence="10 11">
    <name type="scientific">Eptatretus burgeri</name>
    <name type="common">Inshore hagfish</name>
    <dbReference type="NCBI Taxonomy" id="7764"/>
    <lineage>
        <taxon>Eukaryota</taxon>
        <taxon>Metazoa</taxon>
        <taxon>Chordata</taxon>
        <taxon>Craniata</taxon>
        <taxon>Vertebrata</taxon>
        <taxon>Cyclostomata</taxon>
        <taxon>Myxini</taxon>
        <taxon>Myxiniformes</taxon>
        <taxon>Myxinidae</taxon>
        <taxon>Eptatretinae</taxon>
        <taxon>Eptatretus</taxon>
    </lineage>
</organism>
<protein>
    <submittedName>
        <fullName evidence="10">Kruppel-like factor 5 like</fullName>
    </submittedName>
</protein>
<evidence type="ECO:0000313" key="10">
    <source>
        <dbReference type="Ensembl" id="ENSEBUP00000015575.1"/>
    </source>
</evidence>
<dbReference type="PANTHER" id="PTHR23235">
    <property type="entry name" value="KRUEPPEL-LIKE TRANSCRIPTION FACTOR"/>
    <property type="match status" value="1"/>
</dbReference>
<evidence type="ECO:0000256" key="7">
    <source>
        <dbReference type="PROSITE-ProRule" id="PRU00042"/>
    </source>
</evidence>
<sequence length="577" mass="62824">MRKHLVGSWRRAMLARELKACGEGASGRGRGMGGRISGRPDSVFLESTGDGRRVRSEQSHADDSAQTWSEMDRYLTPQPGLCLPPPEKKYRRESASVVHEFFEEQKSPLPQGISEKAMTGHNGGHGIPSPKLQQELLHLPTGLCRISSQSPAPRSRAVVELDVQEVSQIPSSPSNECHTGQRLPQFSQVFSAPQAAVVRNTMHSLIKEEPEEPTVSPTSTSLELLLPQSSSGLPSKVSQCSFAPVAVPEKALLSETSPDSSFLPLIPSSGPFLQTISSQSLLMPTISTHTSLLPSISSSSSLLSSVSSCSPLTSPHTPLLPVISSQMPLLPSSTQCLLLPTSASSSPKSLTPTLTSPSQPQPPRHLTLMNPVSTSTSTGYGVSFLTLAESPNSPGNATVSLTDETVHTNYQPMLYHCSFLRTQSLSYLPPSPPSSQPGSPDELVTLPTNAAALPPPYSVAVANKTLVQVVPGLLNLQKYNRRNNPELEKRRIHFCGFPDCSKVYTKSSHLKAHQRTHTGEKPYHCLWEGCDWRFARSDELTRHYRKHTGAKPFQCPVCNRAFSRSDHLALHMKRHQT</sequence>
<dbReference type="PROSITE" id="PS50157">
    <property type="entry name" value="ZINC_FINGER_C2H2_2"/>
    <property type="match status" value="3"/>
</dbReference>
<comment type="subcellular location">
    <subcellularLocation>
        <location evidence="1">Nucleus</location>
    </subcellularLocation>
</comment>
<feature type="region of interest" description="Disordered" evidence="8">
    <location>
        <begin position="341"/>
        <end position="363"/>
    </location>
</feature>
<feature type="compositionally biased region" description="Low complexity" evidence="8">
    <location>
        <begin position="341"/>
        <end position="358"/>
    </location>
</feature>
<keyword evidence="3" id="KW-0677">Repeat</keyword>
<keyword evidence="2" id="KW-0479">Metal-binding</keyword>
<dbReference type="Gene3D" id="3.30.160.60">
    <property type="entry name" value="Classic Zinc Finger"/>
    <property type="match status" value="3"/>
</dbReference>
<dbReference type="FunFam" id="3.30.160.60:FF:000018">
    <property type="entry name" value="Krueppel-like factor 15"/>
    <property type="match status" value="1"/>
</dbReference>
<evidence type="ECO:0000313" key="11">
    <source>
        <dbReference type="Proteomes" id="UP000694388"/>
    </source>
</evidence>
<dbReference type="GO" id="GO:0008270">
    <property type="term" value="F:zinc ion binding"/>
    <property type="evidence" value="ECO:0007669"/>
    <property type="project" value="UniProtKB-KW"/>
</dbReference>
<keyword evidence="11" id="KW-1185">Reference proteome</keyword>
<keyword evidence="4 7" id="KW-0863">Zinc-finger</keyword>
<dbReference type="Pfam" id="PF00096">
    <property type="entry name" value="zf-C2H2"/>
    <property type="match status" value="3"/>
</dbReference>
<evidence type="ECO:0000256" key="8">
    <source>
        <dbReference type="SAM" id="MobiDB-lite"/>
    </source>
</evidence>
<evidence type="ECO:0000256" key="6">
    <source>
        <dbReference type="ARBA" id="ARBA00023242"/>
    </source>
</evidence>
<dbReference type="AlphaFoldDB" id="A0A8C4QJN3"/>
<evidence type="ECO:0000259" key="9">
    <source>
        <dbReference type="PROSITE" id="PS50157"/>
    </source>
</evidence>
<dbReference type="Ensembl" id="ENSEBUT00000016151.1">
    <property type="protein sequence ID" value="ENSEBUP00000015575.1"/>
    <property type="gene ID" value="ENSEBUG00000009801.1"/>
</dbReference>
<name>A0A8C4QJN3_EPTBU</name>
<dbReference type="GO" id="GO:0000981">
    <property type="term" value="F:DNA-binding transcription factor activity, RNA polymerase II-specific"/>
    <property type="evidence" value="ECO:0007669"/>
    <property type="project" value="TreeGrafter"/>
</dbReference>
<feature type="domain" description="C2H2-type" evidence="9">
    <location>
        <begin position="523"/>
        <end position="552"/>
    </location>
</feature>
<dbReference type="GO" id="GO:0000978">
    <property type="term" value="F:RNA polymerase II cis-regulatory region sequence-specific DNA binding"/>
    <property type="evidence" value="ECO:0007669"/>
    <property type="project" value="TreeGrafter"/>
</dbReference>
<dbReference type="SUPFAM" id="SSF57667">
    <property type="entry name" value="beta-beta-alpha zinc fingers"/>
    <property type="match status" value="2"/>
</dbReference>
<dbReference type="PANTHER" id="PTHR23235:SF120">
    <property type="entry name" value="KRUPPEL-LIKE FACTOR 15"/>
    <property type="match status" value="1"/>
</dbReference>
<dbReference type="Proteomes" id="UP000694388">
    <property type="component" value="Unplaced"/>
</dbReference>
<feature type="region of interest" description="Disordered" evidence="8">
    <location>
        <begin position="428"/>
        <end position="447"/>
    </location>
</feature>
<reference evidence="10" key="2">
    <citation type="submission" date="2025-09" db="UniProtKB">
        <authorList>
            <consortium name="Ensembl"/>
        </authorList>
    </citation>
    <scope>IDENTIFICATION</scope>
</reference>
<dbReference type="SMART" id="SM00355">
    <property type="entry name" value="ZnF_C2H2"/>
    <property type="match status" value="3"/>
</dbReference>
<evidence type="ECO:0000256" key="3">
    <source>
        <dbReference type="ARBA" id="ARBA00022737"/>
    </source>
</evidence>
<reference evidence="10" key="1">
    <citation type="submission" date="2025-08" db="UniProtKB">
        <authorList>
            <consortium name="Ensembl"/>
        </authorList>
    </citation>
    <scope>IDENTIFICATION</scope>
</reference>
<feature type="domain" description="C2H2-type" evidence="9">
    <location>
        <begin position="493"/>
        <end position="522"/>
    </location>
</feature>
<keyword evidence="6" id="KW-0539">Nucleus</keyword>
<feature type="domain" description="C2H2-type" evidence="9">
    <location>
        <begin position="553"/>
        <end position="577"/>
    </location>
</feature>
<evidence type="ECO:0000256" key="4">
    <source>
        <dbReference type="ARBA" id="ARBA00022771"/>
    </source>
</evidence>
<evidence type="ECO:0000256" key="1">
    <source>
        <dbReference type="ARBA" id="ARBA00004123"/>
    </source>
</evidence>
<feature type="compositionally biased region" description="Gly residues" evidence="8">
    <location>
        <begin position="24"/>
        <end position="36"/>
    </location>
</feature>
<keyword evidence="5" id="KW-0862">Zinc</keyword>
<evidence type="ECO:0000256" key="5">
    <source>
        <dbReference type="ARBA" id="ARBA00022833"/>
    </source>
</evidence>
<dbReference type="FunFam" id="3.30.160.60:FF:000021">
    <property type="entry name" value="Basic krueppel-like factor 3"/>
    <property type="match status" value="1"/>
</dbReference>
<feature type="compositionally biased region" description="Basic and acidic residues" evidence="8">
    <location>
        <begin position="49"/>
        <end position="63"/>
    </location>
</feature>
<feature type="region of interest" description="Disordered" evidence="8">
    <location>
        <begin position="24"/>
        <end position="69"/>
    </location>
</feature>
<dbReference type="FunFam" id="3.30.160.60:FF:000463">
    <property type="entry name" value="Krueppel-like factor 5"/>
    <property type="match status" value="1"/>
</dbReference>
<proteinExistence type="predicted"/>
<dbReference type="InterPro" id="IPR013087">
    <property type="entry name" value="Znf_C2H2_type"/>
</dbReference>
<dbReference type="GeneTree" id="ENSGT00940000164016"/>